<accession>A0ABR1BIZ2</accession>
<gene>
    <name evidence="1" type="ORF">RUM44_013688</name>
</gene>
<organism evidence="1 2">
    <name type="scientific">Polyplax serrata</name>
    <name type="common">Common mouse louse</name>
    <dbReference type="NCBI Taxonomy" id="468196"/>
    <lineage>
        <taxon>Eukaryota</taxon>
        <taxon>Metazoa</taxon>
        <taxon>Ecdysozoa</taxon>
        <taxon>Arthropoda</taxon>
        <taxon>Hexapoda</taxon>
        <taxon>Insecta</taxon>
        <taxon>Pterygota</taxon>
        <taxon>Neoptera</taxon>
        <taxon>Paraneoptera</taxon>
        <taxon>Psocodea</taxon>
        <taxon>Troctomorpha</taxon>
        <taxon>Phthiraptera</taxon>
        <taxon>Anoplura</taxon>
        <taxon>Polyplacidae</taxon>
        <taxon>Polyplax</taxon>
    </lineage>
</organism>
<evidence type="ECO:0000313" key="2">
    <source>
        <dbReference type="Proteomes" id="UP001359485"/>
    </source>
</evidence>
<proteinExistence type="predicted"/>
<dbReference type="EMBL" id="JAWJWF010000001">
    <property type="protein sequence ID" value="KAK6641967.1"/>
    <property type="molecule type" value="Genomic_DNA"/>
</dbReference>
<sequence length="97" mass="10871">MSEDKWPTFFGFAWLSGGNTSRVAEAQVAQGEDKRNAEVEVPGSRSLVFSLPFLPSVPGDPVYQAVINRRKQVHPEAGHDFFFSFEICEKPLSELKK</sequence>
<comment type="caution">
    <text evidence="1">The sequence shown here is derived from an EMBL/GenBank/DDBJ whole genome shotgun (WGS) entry which is preliminary data.</text>
</comment>
<keyword evidence="2" id="KW-1185">Reference proteome</keyword>
<name>A0ABR1BIZ2_POLSC</name>
<evidence type="ECO:0000313" key="1">
    <source>
        <dbReference type="EMBL" id="KAK6641967.1"/>
    </source>
</evidence>
<reference evidence="1 2" key="1">
    <citation type="submission" date="2023-09" db="EMBL/GenBank/DDBJ databases">
        <title>Genomes of two closely related lineages of the louse Polyplax serrata with different host specificities.</title>
        <authorList>
            <person name="Martinu J."/>
            <person name="Tarabai H."/>
            <person name="Stefka J."/>
            <person name="Hypsa V."/>
        </authorList>
    </citation>
    <scope>NUCLEOTIDE SEQUENCE [LARGE SCALE GENOMIC DNA]</scope>
    <source>
        <strain evidence="1">98ZLc_SE</strain>
    </source>
</reference>
<dbReference type="Proteomes" id="UP001359485">
    <property type="component" value="Unassembled WGS sequence"/>
</dbReference>
<protein>
    <submittedName>
        <fullName evidence="1">Uncharacterized protein</fullName>
    </submittedName>
</protein>